<proteinExistence type="predicted"/>
<accession>A0A810Q7U0</accession>
<dbReference type="InterPro" id="IPR002912">
    <property type="entry name" value="ACT_dom"/>
</dbReference>
<dbReference type="RefSeq" id="WP_213540323.1">
    <property type="nucleotide sequence ID" value="NZ_AP023418.1"/>
</dbReference>
<protein>
    <recommendedName>
        <fullName evidence="1">ACT domain-containing protein</fullName>
    </recommendedName>
</protein>
<dbReference type="Gene3D" id="3.30.70.260">
    <property type="match status" value="1"/>
</dbReference>
<dbReference type="NCBIfam" id="NF003361">
    <property type="entry name" value="PRK04435.1"/>
    <property type="match status" value="1"/>
</dbReference>
<evidence type="ECO:0000313" key="2">
    <source>
        <dbReference type="EMBL" id="BCK81551.1"/>
    </source>
</evidence>
<gene>
    <name evidence="2" type="ORF">MM50RIKEN_13140</name>
</gene>
<dbReference type="InterPro" id="IPR008310">
    <property type="entry name" value="UPF0735_ACT_dom-cont"/>
</dbReference>
<dbReference type="EMBL" id="AP023418">
    <property type="protein sequence ID" value="BCK81551.1"/>
    <property type="molecule type" value="Genomic_DNA"/>
</dbReference>
<name>A0A810Q7U0_9FIRM</name>
<keyword evidence="3" id="KW-1185">Reference proteome</keyword>
<dbReference type="Proteomes" id="UP000681035">
    <property type="component" value="Chromosome"/>
</dbReference>
<dbReference type="Pfam" id="PF01842">
    <property type="entry name" value="ACT"/>
    <property type="match status" value="1"/>
</dbReference>
<dbReference type="SUPFAM" id="SSF55021">
    <property type="entry name" value="ACT-like"/>
    <property type="match status" value="1"/>
</dbReference>
<evidence type="ECO:0000313" key="3">
    <source>
        <dbReference type="Proteomes" id="UP000681035"/>
    </source>
</evidence>
<dbReference type="PROSITE" id="PS51671">
    <property type="entry name" value="ACT"/>
    <property type="match status" value="1"/>
</dbReference>
<dbReference type="KEGG" id="vcop:MM50RIKEN_13140"/>
<dbReference type="PIRSF" id="PIRSF025624">
    <property type="entry name" value="ACT_PheB"/>
    <property type="match status" value="1"/>
</dbReference>
<organism evidence="2 3">
    <name type="scientific">Vescimonas coprocola</name>
    <dbReference type="NCBI Taxonomy" id="2714355"/>
    <lineage>
        <taxon>Bacteria</taxon>
        <taxon>Bacillati</taxon>
        <taxon>Bacillota</taxon>
        <taxon>Clostridia</taxon>
        <taxon>Eubacteriales</taxon>
        <taxon>Oscillospiraceae</taxon>
        <taxon>Vescimonas</taxon>
    </lineage>
</organism>
<dbReference type="InterPro" id="IPR045865">
    <property type="entry name" value="ACT-like_dom_sf"/>
</dbReference>
<feature type="domain" description="ACT" evidence="1">
    <location>
        <begin position="70"/>
        <end position="145"/>
    </location>
</feature>
<evidence type="ECO:0000259" key="1">
    <source>
        <dbReference type="PROSITE" id="PS51671"/>
    </source>
</evidence>
<sequence length="145" mass="15658">MANEKFYIVAADALPEVFLRVAEARRMLQVGEADTVGEAACKAGISRSAFYKYKDAVQPFQNMKAGRIITFYTLLKDTPGVLSNILSIFANSGANILTINQTIPTNGCAGVTVTAETSEMHESLEEMMTEITAAEGVLKFEILAA</sequence>
<reference evidence="2" key="1">
    <citation type="submission" date="2020-09" db="EMBL/GenBank/DDBJ databases">
        <title>New species isolated from human feces.</title>
        <authorList>
            <person name="Kitahara M."/>
            <person name="Shigeno Y."/>
            <person name="Shime M."/>
            <person name="Matsumoto Y."/>
            <person name="Nakamura S."/>
            <person name="Motooka D."/>
            <person name="Fukuoka S."/>
            <person name="Nishikawa H."/>
            <person name="Benno Y."/>
        </authorList>
    </citation>
    <scope>NUCLEOTIDE SEQUENCE</scope>
    <source>
        <strain evidence="2">MM50</strain>
    </source>
</reference>
<dbReference type="AlphaFoldDB" id="A0A810Q7U0"/>